<evidence type="ECO:0000313" key="7">
    <source>
        <dbReference type="Proteomes" id="UP000054092"/>
    </source>
</evidence>
<dbReference type="Gene3D" id="3.40.1190.20">
    <property type="match status" value="1"/>
</dbReference>
<dbReference type="InterPro" id="IPR011611">
    <property type="entry name" value="PfkB_dom"/>
</dbReference>
<dbReference type="GO" id="GO:0006796">
    <property type="term" value="P:phosphate-containing compound metabolic process"/>
    <property type="evidence" value="ECO:0007669"/>
    <property type="project" value="UniProtKB-ARBA"/>
</dbReference>
<protein>
    <submittedName>
        <fullName evidence="6">Sugar kinase, ribokinase</fullName>
    </submittedName>
</protein>
<reference evidence="7" key="1">
    <citation type="journal article" date="2015" name="MBio">
        <title>Genome-Resolved Metagenomic Analysis Reveals Roles for Candidate Phyla and Other Microbial Community Members in Biogeochemical Transformations in Oil Reservoirs.</title>
        <authorList>
            <person name="Hu P."/>
            <person name="Tom L."/>
            <person name="Singh A."/>
            <person name="Thomas B.C."/>
            <person name="Baker B.J."/>
            <person name="Piceno Y.M."/>
            <person name="Andersen G.L."/>
            <person name="Banfield J.F."/>
        </authorList>
    </citation>
    <scope>NUCLEOTIDE SEQUENCE [LARGE SCALE GENOMIC DNA]</scope>
</reference>
<dbReference type="PRINTS" id="PR00990">
    <property type="entry name" value="RIBOKINASE"/>
</dbReference>
<evidence type="ECO:0000256" key="2">
    <source>
        <dbReference type="ARBA" id="ARBA00022679"/>
    </source>
</evidence>
<accession>A0A101HSU3</accession>
<dbReference type="AlphaFoldDB" id="A0A101HSU3"/>
<evidence type="ECO:0000256" key="1">
    <source>
        <dbReference type="ARBA" id="ARBA00010688"/>
    </source>
</evidence>
<dbReference type="PANTHER" id="PTHR10584">
    <property type="entry name" value="SUGAR KINASE"/>
    <property type="match status" value="1"/>
</dbReference>
<dbReference type="EMBL" id="LGGP01000019">
    <property type="protein sequence ID" value="KUK82033.1"/>
    <property type="molecule type" value="Genomic_DNA"/>
</dbReference>
<dbReference type="SUPFAM" id="SSF53613">
    <property type="entry name" value="Ribokinase-like"/>
    <property type="match status" value="1"/>
</dbReference>
<dbReference type="Pfam" id="PF00294">
    <property type="entry name" value="PfkB"/>
    <property type="match status" value="1"/>
</dbReference>
<dbReference type="InterPro" id="IPR002139">
    <property type="entry name" value="Ribo/fructo_kinase"/>
</dbReference>
<dbReference type="GO" id="GO:0016301">
    <property type="term" value="F:kinase activity"/>
    <property type="evidence" value="ECO:0007669"/>
    <property type="project" value="UniProtKB-KW"/>
</dbReference>
<name>A0A101HSU3_9BACT</name>
<organism evidence="6 7">
    <name type="scientific">Mesotoga prima</name>
    <dbReference type="NCBI Taxonomy" id="1184387"/>
    <lineage>
        <taxon>Bacteria</taxon>
        <taxon>Thermotogati</taxon>
        <taxon>Thermotogota</taxon>
        <taxon>Thermotogae</taxon>
        <taxon>Kosmotogales</taxon>
        <taxon>Kosmotogaceae</taxon>
        <taxon>Mesotoga</taxon>
    </lineage>
</organism>
<comment type="similarity">
    <text evidence="1 4">Belongs to the carbohydrate kinase PfkB family.</text>
</comment>
<comment type="caution">
    <text evidence="6">The sequence shown here is derived from an EMBL/GenBank/DDBJ whole genome shotgun (WGS) entry which is preliminary data.</text>
</comment>
<evidence type="ECO:0000256" key="3">
    <source>
        <dbReference type="ARBA" id="ARBA00022777"/>
    </source>
</evidence>
<sequence>MRLSVVGNVNIDLSAFINESKNVEENRIKEMMFTIGGSAANTAIMLSRLRKNVFLQGAVGTDRFGDMAIEALTREGVDIRYLARIEGKTGFCFSAVSTDGQRHLFTYRGVNEVNYPVDVSSDFYHFGGIAPDQVINLLKEIRDPRFSYNPGGIVTFERGAEVADLAAQCEVLLVNKSEWLHLRGFLKTEPKVVVVTLGAEGAKISDGKPIDAFPTVVVDTTGAGDSFNAGFLHAYLSGRTETECLKTGNLLASMVVARPGASPFFSYSDIQRLASKYNIILDMLV</sequence>
<dbReference type="InterPro" id="IPR002173">
    <property type="entry name" value="Carboh/pur_kinase_PfkB_CS"/>
</dbReference>
<dbReference type="PROSITE" id="PS00584">
    <property type="entry name" value="PFKB_KINASES_2"/>
    <property type="match status" value="1"/>
</dbReference>
<evidence type="ECO:0000313" key="6">
    <source>
        <dbReference type="EMBL" id="KUK82033.1"/>
    </source>
</evidence>
<gene>
    <name evidence="6" type="ORF">XD94_0201</name>
</gene>
<evidence type="ECO:0000259" key="5">
    <source>
        <dbReference type="Pfam" id="PF00294"/>
    </source>
</evidence>
<dbReference type="Proteomes" id="UP000054092">
    <property type="component" value="Unassembled WGS sequence"/>
</dbReference>
<dbReference type="PANTHER" id="PTHR10584:SF166">
    <property type="entry name" value="RIBOKINASE"/>
    <property type="match status" value="1"/>
</dbReference>
<dbReference type="PATRIC" id="fig|1184387.3.peg.498"/>
<proteinExistence type="inferred from homology"/>
<feature type="domain" description="Carbohydrate kinase PfkB" evidence="5">
    <location>
        <begin position="3"/>
        <end position="262"/>
    </location>
</feature>
<dbReference type="InterPro" id="IPR029056">
    <property type="entry name" value="Ribokinase-like"/>
</dbReference>
<evidence type="ECO:0000256" key="4">
    <source>
        <dbReference type="RuleBase" id="RU003704"/>
    </source>
</evidence>
<keyword evidence="3 4" id="KW-0418">Kinase</keyword>
<keyword evidence="2 4" id="KW-0808">Transferase</keyword>